<evidence type="ECO:0000259" key="9">
    <source>
        <dbReference type="Pfam" id="PF07715"/>
    </source>
</evidence>
<dbReference type="AlphaFoldDB" id="A0A5C8V326"/>
<name>A0A5C8V326_9FLAO</name>
<dbReference type="InterPro" id="IPR008969">
    <property type="entry name" value="CarboxyPept-like_regulatory"/>
</dbReference>
<dbReference type="InterPro" id="IPR012910">
    <property type="entry name" value="Plug_dom"/>
</dbReference>
<evidence type="ECO:0000256" key="2">
    <source>
        <dbReference type="ARBA" id="ARBA00022448"/>
    </source>
</evidence>
<evidence type="ECO:0000313" key="11">
    <source>
        <dbReference type="Proteomes" id="UP000321456"/>
    </source>
</evidence>
<dbReference type="EMBL" id="VRUR01000002">
    <property type="protein sequence ID" value="TXN35549.1"/>
    <property type="molecule type" value="Genomic_DNA"/>
</dbReference>
<evidence type="ECO:0000256" key="4">
    <source>
        <dbReference type="ARBA" id="ARBA00022692"/>
    </source>
</evidence>
<keyword evidence="10" id="KW-0675">Receptor</keyword>
<sequence>MRLLLTIILLLSFKLIIAQNDTIGVTISFKDAQVTDVLNEIETLTEYRFYYVKDWLGTTPVSGNYQNAGIQDVLQDIFNGTVINYYILKDKKIALNRNNIIYDELPPGFFGHLEKTEEVEDQENTIANNAIFVDKDDVSERNEVETVRIGKAHISTRNRFTLTGYVQNKKSGEPIANLSIVAKNSKIGTVTDASGFYTIELPSGLNVLETSSLGIESMRKNVIIYNDGRLDFLLNESVERLEEVVVRADIAKNVEEVAMGTTEISSEETKNVPVVLGERNILKIATTLPGISSVGEGATGFNVRGGNADQNLVIMDNAVIYNPTHFFGIFQAINPFTAEDLKIYKGSIPAEYGGRLSSVFEITNKDGNTDKFAGEASVGPVTNNVALEIPLVKEKSALIVGGRSSYSDWILRSLDEESLKNSQASFYDAILKYNHKINDNNEIRATGYYSRDAFSITSDSLYNYSNRLFSLRWSHKFNDQNSADLILANSQYKFNIDFDGETNTDFGFGYKVNETHLKYRMRYLLNEKHKFDYGISSKLYAVNPGDIDPEGNESIIEPQSIPKERALETALFFSDTYEFSERLLLDLGFRYSAYFALGASVQRVYEDGLPKEEGTLVESVEYDNNEIIKTYTGPEVRVSGRYFLGKDFSIKGSFNSTYQYIHTLSNNTTVSPIDTWKLSDLNIEPQRANQFSLGLYKNFDDHNFELSLEGYYKRSKNNLDFKVAAELLLNETIETEVLQGEGKAYGVEFLLKKNRGKFNGWLGYTYSRSFIKLDSEFAEELVNDGAYFPSNFDKPHDLSLVANYKFTKRFSLSTNFVYQTGRPVTYPIGNYTFRGADYAFYSDRNKFRIPNYYRLDLSFNVEGNHKLEKLAHSFWNISIYNVLGRNNPYSVFFITESGEIEAYKSSIFSIPIPTITYNFKF</sequence>
<evidence type="ECO:0000256" key="3">
    <source>
        <dbReference type="ARBA" id="ARBA00022452"/>
    </source>
</evidence>
<dbReference type="Pfam" id="PF07715">
    <property type="entry name" value="Plug"/>
    <property type="match status" value="1"/>
</dbReference>
<dbReference type="Gene3D" id="2.170.130.10">
    <property type="entry name" value="TonB-dependent receptor, plug domain"/>
    <property type="match status" value="1"/>
</dbReference>
<feature type="domain" description="TonB-dependent receptor plug" evidence="9">
    <location>
        <begin position="261"/>
        <end position="355"/>
    </location>
</feature>
<dbReference type="GO" id="GO:0015344">
    <property type="term" value="F:siderophore uptake transmembrane transporter activity"/>
    <property type="evidence" value="ECO:0007669"/>
    <property type="project" value="TreeGrafter"/>
</dbReference>
<dbReference type="PROSITE" id="PS52016">
    <property type="entry name" value="TONB_DEPENDENT_REC_3"/>
    <property type="match status" value="1"/>
</dbReference>
<comment type="subcellular location">
    <subcellularLocation>
        <location evidence="1 8">Cell outer membrane</location>
        <topology evidence="1 8">Multi-pass membrane protein</topology>
    </subcellularLocation>
</comment>
<organism evidence="10 11">
    <name type="scientific">Flagellimonas hymeniacidonis</name>
    <dbReference type="NCBI Taxonomy" id="2603628"/>
    <lineage>
        <taxon>Bacteria</taxon>
        <taxon>Pseudomonadati</taxon>
        <taxon>Bacteroidota</taxon>
        <taxon>Flavobacteriia</taxon>
        <taxon>Flavobacteriales</taxon>
        <taxon>Flavobacteriaceae</taxon>
        <taxon>Flagellimonas</taxon>
    </lineage>
</organism>
<keyword evidence="2 8" id="KW-0813">Transport</keyword>
<dbReference type="RefSeq" id="WP_147744281.1">
    <property type="nucleotide sequence ID" value="NZ_VRUR01000002.1"/>
</dbReference>
<evidence type="ECO:0000313" key="10">
    <source>
        <dbReference type="EMBL" id="TXN35549.1"/>
    </source>
</evidence>
<proteinExistence type="inferred from homology"/>
<dbReference type="Pfam" id="PF13715">
    <property type="entry name" value="CarbopepD_reg_2"/>
    <property type="match status" value="1"/>
</dbReference>
<dbReference type="Proteomes" id="UP000321456">
    <property type="component" value="Unassembled WGS sequence"/>
</dbReference>
<dbReference type="Gene3D" id="2.60.40.1120">
    <property type="entry name" value="Carboxypeptidase-like, regulatory domain"/>
    <property type="match status" value="1"/>
</dbReference>
<keyword evidence="7 8" id="KW-0998">Cell outer membrane</keyword>
<comment type="similarity">
    <text evidence="8">Belongs to the TonB-dependent receptor family.</text>
</comment>
<comment type="caution">
    <text evidence="10">The sequence shown here is derived from an EMBL/GenBank/DDBJ whole genome shotgun (WGS) entry which is preliminary data.</text>
</comment>
<keyword evidence="6 8" id="KW-0472">Membrane</keyword>
<dbReference type="Gene3D" id="2.40.170.20">
    <property type="entry name" value="TonB-dependent receptor, beta-barrel domain"/>
    <property type="match status" value="1"/>
</dbReference>
<dbReference type="SUPFAM" id="SSF49464">
    <property type="entry name" value="Carboxypeptidase regulatory domain-like"/>
    <property type="match status" value="1"/>
</dbReference>
<dbReference type="InterPro" id="IPR037066">
    <property type="entry name" value="Plug_dom_sf"/>
</dbReference>
<keyword evidence="3 8" id="KW-1134">Transmembrane beta strand</keyword>
<dbReference type="InterPro" id="IPR036942">
    <property type="entry name" value="Beta-barrel_TonB_sf"/>
</dbReference>
<evidence type="ECO:0000256" key="8">
    <source>
        <dbReference type="PROSITE-ProRule" id="PRU01360"/>
    </source>
</evidence>
<dbReference type="GO" id="GO:0009279">
    <property type="term" value="C:cell outer membrane"/>
    <property type="evidence" value="ECO:0007669"/>
    <property type="project" value="UniProtKB-SubCell"/>
</dbReference>
<protein>
    <submittedName>
        <fullName evidence="10">TonB-dependent receptor</fullName>
    </submittedName>
</protein>
<evidence type="ECO:0000256" key="7">
    <source>
        <dbReference type="ARBA" id="ARBA00023237"/>
    </source>
</evidence>
<gene>
    <name evidence="10" type="ORF">FVB32_13295</name>
</gene>
<dbReference type="InterPro" id="IPR039426">
    <property type="entry name" value="TonB-dep_rcpt-like"/>
</dbReference>
<evidence type="ECO:0000256" key="5">
    <source>
        <dbReference type="ARBA" id="ARBA00022729"/>
    </source>
</evidence>
<evidence type="ECO:0000256" key="1">
    <source>
        <dbReference type="ARBA" id="ARBA00004571"/>
    </source>
</evidence>
<dbReference type="SUPFAM" id="SSF56935">
    <property type="entry name" value="Porins"/>
    <property type="match status" value="1"/>
</dbReference>
<keyword evidence="4 8" id="KW-0812">Transmembrane</keyword>
<keyword evidence="5" id="KW-0732">Signal</keyword>
<reference evidence="10 11" key="1">
    <citation type="submission" date="2019-08" db="EMBL/GenBank/DDBJ databases">
        <title>Professor.</title>
        <authorList>
            <person name="Park J.S."/>
        </authorList>
    </citation>
    <scope>NUCLEOTIDE SEQUENCE [LARGE SCALE GENOMIC DNA]</scope>
    <source>
        <strain evidence="10 11">176CP5-101</strain>
    </source>
</reference>
<dbReference type="GO" id="GO:0044718">
    <property type="term" value="P:siderophore transmembrane transport"/>
    <property type="evidence" value="ECO:0007669"/>
    <property type="project" value="TreeGrafter"/>
</dbReference>
<evidence type="ECO:0000256" key="6">
    <source>
        <dbReference type="ARBA" id="ARBA00023136"/>
    </source>
</evidence>
<dbReference type="PANTHER" id="PTHR30069:SF29">
    <property type="entry name" value="HEMOGLOBIN AND HEMOGLOBIN-HAPTOGLOBIN-BINDING PROTEIN 1-RELATED"/>
    <property type="match status" value="1"/>
</dbReference>
<dbReference type="PANTHER" id="PTHR30069">
    <property type="entry name" value="TONB-DEPENDENT OUTER MEMBRANE RECEPTOR"/>
    <property type="match status" value="1"/>
</dbReference>
<accession>A0A5C8V326</accession>
<keyword evidence="11" id="KW-1185">Reference proteome</keyword>